<protein>
    <submittedName>
        <fullName evidence="3">Uncharacterized protein</fullName>
    </submittedName>
</protein>
<accession>A0A8X6XLN2</accession>
<name>A0A8X6XLN2_9ARAC</name>
<keyword evidence="2" id="KW-0812">Transmembrane</keyword>
<evidence type="ECO:0000256" key="1">
    <source>
        <dbReference type="SAM" id="MobiDB-lite"/>
    </source>
</evidence>
<keyword evidence="2" id="KW-0472">Membrane</keyword>
<proteinExistence type="predicted"/>
<dbReference type="AlphaFoldDB" id="A0A8X6XLN2"/>
<comment type="caution">
    <text evidence="3">The sequence shown here is derived from an EMBL/GenBank/DDBJ whole genome shotgun (WGS) entry which is preliminary data.</text>
</comment>
<evidence type="ECO:0000256" key="2">
    <source>
        <dbReference type="SAM" id="Phobius"/>
    </source>
</evidence>
<organism evidence="3 4">
    <name type="scientific">Trichonephila inaurata madagascariensis</name>
    <dbReference type="NCBI Taxonomy" id="2747483"/>
    <lineage>
        <taxon>Eukaryota</taxon>
        <taxon>Metazoa</taxon>
        <taxon>Ecdysozoa</taxon>
        <taxon>Arthropoda</taxon>
        <taxon>Chelicerata</taxon>
        <taxon>Arachnida</taxon>
        <taxon>Araneae</taxon>
        <taxon>Araneomorphae</taxon>
        <taxon>Entelegynae</taxon>
        <taxon>Araneoidea</taxon>
        <taxon>Nephilidae</taxon>
        <taxon>Trichonephila</taxon>
        <taxon>Trichonephila inaurata</taxon>
    </lineage>
</organism>
<feature type="transmembrane region" description="Helical" evidence="2">
    <location>
        <begin position="21"/>
        <end position="43"/>
    </location>
</feature>
<feature type="compositionally biased region" description="Polar residues" evidence="1">
    <location>
        <begin position="90"/>
        <end position="100"/>
    </location>
</feature>
<feature type="region of interest" description="Disordered" evidence="1">
    <location>
        <begin position="84"/>
        <end position="105"/>
    </location>
</feature>
<sequence length="232" mass="26656">MLQFLRKLCKCPLELEENVKLLNSIIMFLGLLYLGYGVCVMWNSVDNKLIPTNYDCSIITIICVLHNGRDHYCSTYAACCKKPSDRKGLSNESVQGVQSRSADEPSFDRIKSETIHGSVGRLWICYPIMSQISSIGKRFSDHAGQYNSSIPWVTSLGDRSKRRGLPSSPEIIRKNTRIVTEILTVRMKRECRQAADYEEMFNDDRSVEEFFVKKEVARRVLNNELPDYYFSV</sequence>
<evidence type="ECO:0000313" key="4">
    <source>
        <dbReference type="Proteomes" id="UP000886998"/>
    </source>
</evidence>
<gene>
    <name evidence="3" type="ORF">TNIN_248581</name>
</gene>
<dbReference type="Proteomes" id="UP000886998">
    <property type="component" value="Unassembled WGS sequence"/>
</dbReference>
<keyword evidence="4" id="KW-1185">Reference proteome</keyword>
<evidence type="ECO:0000313" key="3">
    <source>
        <dbReference type="EMBL" id="GFY54850.1"/>
    </source>
</evidence>
<reference evidence="3" key="1">
    <citation type="submission" date="2020-08" db="EMBL/GenBank/DDBJ databases">
        <title>Multicomponent nature underlies the extraordinary mechanical properties of spider dragline silk.</title>
        <authorList>
            <person name="Kono N."/>
            <person name="Nakamura H."/>
            <person name="Mori M."/>
            <person name="Yoshida Y."/>
            <person name="Ohtoshi R."/>
            <person name="Malay A.D."/>
            <person name="Moran D.A.P."/>
            <person name="Tomita M."/>
            <person name="Numata K."/>
            <person name="Arakawa K."/>
        </authorList>
    </citation>
    <scope>NUCLEOTIDE SEQUENCE</scope>
</reference>
<dbReference type="EMBL" id="BMAV01010040">
    <property type="protein sequence ID" value="GFY54850.1"/>
    <property type="molecule type" value="Genomic_DNA"/>
</dbReference>
<keyword evidence="2" id="KW-1133">Transmembrane helix</keyword>